<evidence type="ECO:0000313" key="6">
    <source>
        <dbReference type="EMBL" id="CAL5139326.1"/>
    </source>
</evidence>
<dbReference type="GO" id="GO:0032259">
    <property type="term" value="P:methylation"/>
    <property type="evidence" value="ECO:0007669"/>
    <property type="project" value="UniProtKB-KW"/>
</dbReference>
<evidence type="ECO:0000256" key="3">
    <source>
        <dbReference type="ARBA" id="ARBA00022691"/>
    </source>
</evidence>
<proteinExistence type="inferred from homology"/>
<dbReference type="InterPro" id="IPR050750">
    <property type="entry name" value="C5-MTase"/>
</dbReference>
<dbReference type="InterPro" id="IPR001525">
    <property type="entry name" value="C5_MeTfrase"/>
</dbReference>
<dbReference type="PANTHER" id="PTHR46098">
    <property type="entry name" value="TRNA (CYTOSINE(38)-C(5))-METHYLTRANSFERASE"/>
    <property type="match status" value="1"/>
</dbReference>
<keyword evidence="3 4" id="KW-0949">S-adenosyl-L-methionine</keyword>
<comment type="caution">
    <text evidence="6">The sequence shown here is derived from an EMBL/GenBank/DDBJ whole genome shotgun (WGS) entry which is preliminary data.</text>
</comment>
<sequence length="378" mass="43020">MFVLELYSGIGGMHCAFERSSLKYKVVQAVDINDVATTTYKHNFPETPTFNRIIESLDEGSILRLGADTWSLSPPCQPFTRLGNRKCEEDSRSDSFLHVLDLIKSCRPKKLILENVKGFEYTEPWRQLIQTLDVCDYEYEQFLLSPLQFGVPNCRLRFYLVARLKSSNSVDGYNLFSKPHGPSTADSIHMITPLDAPKLPDCNCPACTNLVKHVTNPDENFTQYDPYCQPILNFLLSENKDSKKQFTFLTDDVLTRYFPVLDIVRGCDTKTRCFTKGYSKRFDGTGSVLQTKKLSLTREDIHSRFLLNRDNPTGLLSLARSLGLRFFHSSEVASLLCFPGSFGFPDNVTEKQRIRLLGNSLNVLVVAHLIYWAFSNVT</sequence>
<comment type="similarity">
    <text evidence="4 5">Belongs to the class I-like SAM-binding methyltransferase superfamily. C5-methyltransferase family.</text>
</comment>
<protein>
    <recommendedName>
        <fullName evidence="8">DNA methyltransferase 2</fullName>
    </recommendedName>
</protein>
<evidence type="ECO:0008006" key="8">
    <source>
        <dbReference type="Google" id="ProtNLM"/>
    </source>
</evidence>
<dbReference type="Gene3D" id="3.90.120.10">
    <property type="entry name" value="DNA Methylase, subunit A, domain 2"/>
    <property type="match status" value="1"/>
</dbReference>
<evidence type="ECO:0000256" key="2">
    <source>
        <dbReference type="ARBA" id="ARBA00022679"/>
    </source>
</evidence>
<dbReference type="PRINTS" id="PR00105">
    <property type="entry name" value="C5METTRFRASE"/>
</dbReference>
<dbReference type="Proteomes" id="UP001497525">
    <property type="component" value="Unassembled WGS sequence"/>
</dbReference>
<evidence type="ECO:0000256" key="5">
    <source>
        <dbReference type="RuleBase" id="RU000416"/>
    </source>
</evidence>
<reference evidence="6" key="1">
    <citation type="submission" date="2024-06" db="EMBL/GenBank/DDBJ databases">
        <authorList>
            <person name="Liu X."/>
            <person name="Lenzi L."/>
            <person name="Haldenby T S."/>
            <person name="Uol C."/>
        </authorList>
    </citation>
    <scope>NUCLEOTIDE SEQUENCE</scope>
</reference>
<feature type="active site" evidence="4">
    <location>
        <position position="76"/>
    </location>
</feature>
<accession>A0AAV2TR27</accession>
<evidence type="ECO:0000256" key="1">
    <source>
        <dbReference type="ARBA" id="ARBA00022603"/>
    </source>
</evidence>
<dbReference type="GO" id="GO:0005634">
    <property type="term" value="C:nucleus"/>
    <property type="evidence" value="ECO:0007669"/>
    <property type="project" value="TreeGrafter"/>
</dbReference>
<dbReference type="InterPro" id="IPR029063">
    <property type="entry name" value="SAM-dependent_MTases_sf"/>
</dbReference>
<name>A0AAV2TR27_CALDB</name>
<dbReference type="PANTHER" id="PTHR46098:SF1">
    <property type="entry name" value="TRNA (CYTOSINE(38)-C(5))-METHYLTRANSFERASE"/>
    <property type="match status" value="1"/>
</dbReference>
<dbReference type="PROSITE" id="PS51679">
    <property type="entry name" value="SAM_MT_C5"/>
    <property type="match status" value="1"/>
</dbReference>
<dbReference type="EMBL" id="CAXLJL010000600">
    <property type="protein sequence ID" value="CAL5139326.1"/>
    <property type="molecule type" value="Genomic_DNA"/>
</dbReference>
<dbReference type="AlphaFoldDB" id="A0AAV2TR27"/>
<evidence type="ECO:0000313" key="7">
    <source>
        <dbReference type="Proteomes" id="UP001497525"/>
    </source>
</evidence>
<gene>
    <name evidence="6" type="ORF">CDAUBV1_LOCUS14353</name>
</gene>
<evidence type="ECO:0000256" key="4">
    <source>
        <dbReference type="PROSITE-ProRule" id="PRU01016"/>
    </source>
</evidence>
<keyword evidence="2 4" id="KW-0808">Transferase</keyword>
<keyword evidence="1 4" id="KW-0489">Methyltransferase</keyword>
<dbReference type="SUPFAM" id="SSF53335">
    <property type="entry name" value="S-adenosyl-L-methionine-dependent methyltransferases"/>
    <property type="match status" value="1"/>
</dbReference>
<dbReference type="Gene3D" id="3.40.50.150">
    <property type="entry name" value="Vaccinia Virus protein VP39"/>
    <property type="match status" value="1"/>
</dbReference>
<organism evidence="6 7">
    <name type="scientific">Calicophoron daubneyi</name>
    <name type="common">Rumen fluke</name>
    <name type="synonym">Paramphistomum daubneyi</name>
    <dbReference type="NCBI Taxonomy" id="300641"/>
    <lineage>
        <taxon>Eukaryota</taxon>
        <taxon>Metazoa</taxon>
        <taxon>Spiralia</taxon>
        <taxon>Lophotrochozoa</taxon>
        <taxon>Platyhelminthes</taxon>
        <taxon>Trematoda</taxon>
        <taxon>Digenea</taxon>
        <taxon>Plagiorchiida</taxon>
        <taxon>Pronocephalata</taxon>
        <taxon>Paramphistomoidea</taxon>
        <taxon>Paramphistomidae</taxon>
        <taxon>Calicophoron</taxon>
    </lineage>
</organism>
<dbReference type="NCBIfam" id="TIGR00675">
    <property type="entry name" value="dcm"/>
    <property type="match status" value="1"/>
</dbReference>
<dbReference type="GO" id="GO:0008168">
    <property type="term" value="F:methyltransferase activity"/>
    <property type="evidence" value="ECO:0007669"/>
    <property type="project" value="UniProtKB-KW"/>
</dbReference>
<dbReference type="Pfam" id="PF00145">
    <property type="entry name" value="DNA_methylase"/>
    <property type="match status" value="1"/>
</dbReference>